<name>A0A7S5REM9_9CAUD</name>
<keyword evidence="2" id="KW-1185">Reference proteome</keyword>
<evidence type="ECO:0000313" key="1">
    <source>
        <dbReference type="EMBL" id="QIG71209.1"/>
    </source>
</evidence>
<dbReference type="Proteomes" id="UP000629603">
    <property type="component" value="Segment"/>
</dbReference>
<reference evidence="1 2" key="1">
    <citation type="submission" date="2020-01" db="EMBL/GenBank/DDBJ databases">
        <title>Patterns of diversity and host range of bacteriophage communities associated with bean-nodulatin bacteria.</title>
        <authorList>
            <person name="Vann Cauwenberghe J."/>
            <person name="Santamaria R.I."/>
            <person name="Bustos P."/>
            <person name="Juarez S."/>
            <person name="Gonzalez V."/>
        </authorList>
    </citation>
    <scope>NUCLEOTIDE SEQUENCE [LARGE SCALE GENOMIC DNA]</scope>
</reference>
<protein>
    <submittedName>
        <fullName evidence="1">Uncharacterized protein</fullName>
    </submittedName>
</protein>
<gene>
    <name evidence="1" type="ORF">EVB93_102</name>
</gene>
<evidence type="ECO:0000313" key="2">
    <source>
        <dbReference type="Proteomes" id="UP000629603"/>
    </source>
</evidence>
<dbReference type="EMBL" id="MN988521">
    <property type="protein sequence ID" value="QIG71209.1"/>
    <property type="molecule type" value="Genomic_DNA"/>
</dbReference>
<accession>A0A7S5REM9</accession>
<organism evidence="1 2">
    <name type="scientific">Rhizobium phage RHph_TM30</name>
    <dbReference type="NCBI Taxonomy" id="2509764"/>
    <lineage>
        <taxon>Viruses</taxon>
        <taxon>Duplodnaviria</taxon>
        <taxon>Heunggongvirae</taxon>
        <taxon>Uroviricota</taxon>
        <taxon>Caudoviricetes</taxon>
        <taxon>Kleczkowskaviridae</taxon>
        <taxon>Cuauhnahuacvirus</taxon>
        <taxon>Cuauhnahuacvirus TM30</taxon>
    </lineage>
</organism>
<proteinExistence type="predicted"/>
<sequence length="163" mass="19040">MKPEYEAYLRELIDEDKKRTHYLGYDEKGPPDSAVLRAKCMEYTKKFIEKFPHLKRVSGFIANKDFIFNPEEDVSPGTEHWWCIDVDRTIVDPTRGQFTRNVELKYIEFDEKIHQIQIGKCPNCGMEIYGLVSDVGKHGGLCSEECFDDYSEYMNGEMKSCRS</sequence>